<dbReference type="PANTHER" id="PTHR28629">
    <property type="entry name" value="TRIOKINASE/FMN CYCLASE"/>
    <property type="match status" value="1"/>
</dbReference>
<comment type="similarity">
    <text evidence="3">Belongs to the dihydroxyacetone kinase (DAK) family.</text>
</comment>
<dbReference type="OrthoDB" id="1724672at2759"/>
<evidence type="ECO:0000256" key="3">
    <source>
        <dbReference type="ARBA" id="ARBA00008757"/>
    </source>
</evidence>
<comment type="catalytic activity">
    <reaction evidence="9">
        <text>D-glyceraldehyde + ATP = D-glyceraldehyde 3-phosphate + ADP + H(+)</text>
        <dbReference type="Rhea" id="RHEA:13941"/>
        <dbReference type="ChEBI" id="CHEBI:15378"/>
        <dbReference type="ChEBI" id="CHEBI:17378"/>
        <dbReference type="ChEBI" id="CHEBI:30616"/>
        <dbReference type="ChEBI" id="CHEBI:59776"/>
        <dbReference type="ChEBI" id="CHEBI:456216"/>
        <dbReference type="EC" id="2.7.1.28"/>
    </reaction>
</comment>
<dbReference type="InterPro" id="IPR050861">
    <property type="entry name" value="Dihydroxyacetone_Kinase"/>
</dbReference>
<comment type="function">
    <text evidence="1">Catalyzes both the phosphorylation of dihydroxyacetone and of glyceraldehyde.</text>
</comment>
<evidence type="ECO:0000256" key="10">
    <source>
        <dbReference type="ARBA" id="ARBA00048898"/>
    </source>
</evidence>
<dbReference type="Gene3D" id="1.25.40.340">
    <property type="match status" value="1"/>
</dbReference>
<feature type="compositionally biased region" description="Basic and acidic residues" evidence="11">
    <location>
        <begin position="406"/>
        <end position="423"/>
    </location>
</feature>
<dbReference type="UniPathway" id="UPA00617">
    <property type="reaction ID" value="UER00669"/>
</dbReference>
<feature type="compositionally biased region" description="Low complexity" evidence="11">
    <location>
        <begin position="430"/>
        <end position="441"/>
    </location>
</feature>
<evidence type="ECO:0000313" key="15">
    <source>
        <dbReference type="Proteomes" id="UP000298327"/>
    </source>
</evidence>
<evidence type="ECO:0000256" key="6">
    <source>
        <dbReference type="ARBA" id="ARBA00022777"/>
    </source>
</evidence>
<dbReference type="AlphaFoldDB" id="A0A4Y9XZS5"/>
<evidence type="ECO:0000313" key="14">
    <source>
        <dbReference type="EMBL" id="TFY55302.1"/>
    </source>
</evidence>
<evidence type="ECO:0000256" key="9">
    <source>
        <dbReference type="ARBA" id="ARBA00047974"/>
    </source>
</evidence>
<feature type="domain" description="DhaK" evidence="13">
    <location>
        <begin position="9"/>
        <end position="398"/>
    </location>
</feature>
<dbReference type="STRING" id="205917.A0A4Y9XZS5"/>
<dbReference type="SMART" id="SM01120">
    <property type="entry name" value="Dak2"/>
    <property type="match status" value="1"/>
</dbReference>
<proteinExistence type="inferred from homology"/>
<evidence type="ECO:0000256" key="11">
    <source>
        <dbReference type="SAM" id="MobiDB-lite"/>
    </source>
</evidence>
<evidence type="ECO:0000256" key="8">
    <source>
        <dbReference type="ARBA" id="ARBA00022840"/>
    </source>
</evidence>
<dbReference type="GO" id="GO:0050354">
    <property type="term" value="F:triokinase activity"/>
    <property type="evidence" value="ECO:0007669"/>
    <property type="project" value="UniProtKB-EC"/>
</dbReference>
<sequence>MSNKHVFNSPQGLVLKSLRGAVALNPGLRLHAPSKSVYVARPSLHSRVALVAGGGAGHEPAHASYTGRGMLASSVSGDIFASPSARQILTAIELALLAGQHAHAQQDIGNLDPKNLKEVLLIINNYTGDRLNFGLALTRARALYPTLSIDAVVVADDVSLLKAPTPSLVGPRGLAGNILVCKVLGAYAETGAPLADVKKLGDAVVGSLASVGVGLEHCHVPGRKVDASAGSDGADKASADELCEVGMGLHNEPGVRKGTFSSAEGLVGEMLGMILNSGSRGPAAAGAEGESDAFLRIGKTPADMDEVVLFVNNLGGMSKLEMGALLEEALLQLRVINVHPRRIYASSYMTSLNAPGFSLSLLNLSSVRRSLGQTPTGGLDESIDLLALLDAPTQASAWSGVRSDWPETARDVEREEAEAEHKLRSLRPSADQAAGDAATGAPSGQKASYWRDTDISVGMVEGGIRAACTRVLELEGEMTAYDTVVGDGDCGETFAAGAKAVLKALDDGDIDIKSLDPAGLMRKLGEILEDSMGGTIGALLAIFFTSMSTVVPSDPSGSWHDAPARALTALSAHTPARPGDRTIVDALSPFCAYLSAEGPGKQDITGTMTEAVRQAKEGAESTKGMKARLGRAVYVGGGEQGGQSEDGLPPDPGAWGVAAVLEGLWTGMKGT</sequence>
<comment type="pathway">
    <text evidence="2">Polyol metabolism; glycerol fermentation; glycerone phosphate from glycerol (oxidative route): step 2/2.</text>
</comment>
<protein>
    <recommendedName>
        <fullName evidence="16">Dihydroxyacetone kinase</fullName>
    </recommendedName>
</protein>
<dbReference type="InterPro" id="IPR004006">
    <property type="entry name" value="DhaK_dom"/>
</dbReference>
<dbReference type="EMBL" id="SEOQ01000931">
    <property type="protein sequence ID" value="TFY55302.1"/>
    <property type="molecule type" value="Genomic_DNA"/>
</dbReference>
<dbReference type="PROSITE" id="PS51480">
    <property type="entry name" value="DHAL"/>
    <property type="match status" value="1"/>
</dbReference>
<keyword evidence="4" id="KW-0808">Transferase</keyword>
<evidence type="ECO:0008006" key="16">
    <source>
        <dbReference type="Google" id="ProtNLM"/>
    </source>
</evidence>
<gene>
    <name evidence="14" type="ORF">EVG20_g9371</name>
</gene>
<dbReference type="GO" id="GO:0005524">
    <property type="term" value="F:ATP binding"/>
    <property type="evidence" value="ECO:0007669"/>
    <property type="project" value="UniProtKB-KW"/>
</dbReference>
<evidence type="ECO:0000259" key="12">
    <source>
        <dbReference type="PROSITE" id="PS51480"/>
    </source>
</evidence>
<evidence type="ECO:0000256" key="7">
    <source>
        <dbReference type="ARBA" id="ARBA00022798"/>
    </source>
</evidence>
<evidence type="ECO:0000256" key="2">
    <source>
        <dbReference type="ARBA" id="ARBA00004778"/>
    </source>
</evidence>
<dbReference type="GO" id="GO:0005829">
    <property type="term" value="C:cytosol"/>
    <property type="evidence" value="ECO:0007669"/>
    <property type="project" value="TreeGrafter"/>
</dbReference>
<dbReference type="Pfam" id="PF02733">
    <property type="entry name" value="Dak1"/>
    <property type="match status" value="1"/>
</dbReference>
<comment type="caution">
    <text evidence="14">The sequence shown here is derived from an EMBL/GenBank/DDBJ whole genome shotgun (WGS) entry which is preliminary data.</text>
</comment>
<dbReference type="GO" id="GO:0004371">
    <property type="term" value="F:glycerone kinase activity"/>
    <property type="evidence" value="ECO:0007669"/>
    <property type="project" value="UniProtKB-EC"/>
</dbReference>
<evidence type="ECO:0000259" key="13">
    <source>
        <dbReference type="PROSITE" id="PS51481"/>
    </source>
</evidence>
<dbReference type="Proteomes" id="UP000298327">
    <property type="component" value="Unassembled WGS sequence"/>
</dbReference>
<dbReference type="Gene3D" id="3.40.50.10440">
    <property type="entry name" value="Dihydroxyacetone kinase, domain 1"/>
    <property type="match status" value="1"/>
</dbReference>
<keyword evidence="8" id="KW-0067">ATP-binding</keyword>
<reference evidence="14 15" key="1">
    <citation type="submission" date="2019-02" db="EMBL/GenBank/DDBJ databases">
        <title>Genome sequencing of the rare red list fungi Dentipellis fragilis.</title>
        <authorList>
            <person name="Buettner E."/>
            <person name="Kellner H."/>
        </authorList>
    </citation>
    <scope>NUCLEOTIDE SEQUENCE [LARGE SCALE GENOMIC DNA]</scope>
    <source>
        <strain evidence="14 15">DSM 105465</strain>
    </source>
</reference>
<name>A0A4Y9XZS5_9AGAM</name>
<comment type="catalytic activity">
    <reaction evidence="10">
        <text>dihydroxyacetone + ATP = dihydroxyacetone phosphate + ADP + H(+)</text>
        <dbReference type="Rhea" id="RHEA:15773"/>
        <dbReference type="ChEBI" id="CHEBI:15378"/>
        <dbReference type="ChEBI" id="CHEBI:16016"/>
        <dbReference type="ChEBI" id="CHEBI:30616"/>
        <dbReference type="ChEBI" id="CHEBI:57642"/>
        <dbReference type="ChEBI" id="CHEBI:456216"/>
        <dbReference type="EC" id="2.7.1.29"/>
    </reaction>
</comment>
<evidence type="ECO:0000256" key="1">
    <source>
        <dbReference type="ARBA" id="ARBA00003264"/>
    </source>
</evidence>
<dbReference type="SUPFAM" id="SSF101473">
    <property type="entry name" value="DhaL-like"/>
    <property type="match status" value="1"/>
</dbReference>
<dbReference type="FunFam" id="3.40.50.10440:FF:000001">
    <property type="entry name" value="Dihydroxyacetone kinase, DhaK subunit"/>
    <property type="match status" value="1"/>
</dbReference>
<dbReference type="FunFam" id="1.25.40.340:FF:000002">
    <property type="entry name" value="Dihydroxyacetone kinase, L subunit"/>
    <property type="match status" value="1"/>
</dbReference>
<dbReference type="InterPro" id="IPR004007">
    <property type="entry name" value="DhaL_dom"/>
</dbReference>
<dbReference type="GO" id="GO:0019588">
    <property type="term" value="P:anaerobic glycerol catabolic process"/>
    <property type="evidence" value="ECO:0007669"/>
    <property type="project" value="UniProtKB-UniPathway"/>
</dbReference>
<evidence type="ECO:0000256" key="4">
    <source>
        <dbReference type="ARBA" id="ARBA00022679"/>
    </source>
</evidence>
<keyword evidence="7" id="KW-0319">Glycerol metabolism</keyword>
<dbReference type="Pfam" id="PF02734">
    <property type="entry name" value="Dak2"/>
    <property type="match status" value="1"/>
</dbReference>
<dbReference type="FunFam" id="3.30.1180.20:FF:000001">
    <property type="entry name" value="Dihydroxyacetone kinase 1"/>
    <property type="match status" value="1"/>
</dbReference>
<feature type="region of interest" description="Disordered" evidence="11">
    <location>
        <begin position="406"/>
        <end position="447"/>
    </location>
</feature>
<dbReference type="SUPFAM" id="SSF82549">
    <property type="entry name" value="DAK1/DegV-like"/>
    <property type="match status" value="1"/>
</dbReference>
<dbReference type="Gene3D" id="3.30.1180.20">
    <property type="entry name" value="Dihydroxyacetone kinase, domain 2"/>
    <property type="match status" value="1"/>
</dbReference>
<dbReference type="PANTHER" id="PTHR28629:SF14">
    <property type="entry name" value="DIHYDROXYACETONE KINASE 1"/>
    <property type="match status" value="1"/>
</dbReference>
<keyword evidence="6" id="KW-0418">Kinase</keyword>
<accession>A0A4Y9XZS5</accession>
<organism evidence="14 15">
    <name type="scientific">Dentipellis fragilis</name>
    <dbReference type="NCBI Taxonomy" id="205917"/>
    <lineage>
        <taxon>Eukaryota</taxon>
        <taxon>Fungi</taxon>
        <taxon>Dikarya</taxon>
        <taxon>Basidiomycota</taxon>
        <taxon>Agaricomycotina</taxon>
        <taxon>Agaricomycetes</taxon>
        <taxon>Russulales</taxon>
        <taxon>Hericiaceae</taxon>
        <taxon>Dentipellis</taxon>
    </lineage>
</organism>
<feature type="domain" description="DhaL" evidence="12">
    <location>
        <begin position="458"/>
        <end position="666"/>
    </location>
</feature>
<dbReference type="InterPro" id="IPR036117">
    <property type="entry name" value="DhaL_dom_sf"/>
</dbReference>
<keyword evidence="5" id="KW-0547">Nucleotide-binding</keyword>
<evidence type="ECO:0000256" key="5">
    <source>
        <dbReference type="ARBA" id="ARBA00022741"/>
    </source>
</evidence>
<dbReference type="PROSITE" id="PS51481">
    <property type="entry name" value="DHAK"/>
    <property type="match status" value="1"/>
</dbReference>
<keyword evidence="15" id="KW-1185">Reference proteome</keyword>